<dbReference type="Proteomes" id="UP000887572">
    <property type="component" value="Unplaced"/>
</dbReference>
<evidence type="ECO:0000313" key="1">
    <source>
        <dbReference type="Proteomes" id="UP000887572"/>
    </source>
</evidence>
<dbReference type="AlphaFoldDB" id="A0A914HQX6"/>
<name>A0A914HQX6_GLORO</name>
<organism evidence="1 2">
    <name type="scientific">Globodera rostochiensis</name>
    <name type="common">Golden nematode worm</name>
    <name type="synonym">Heterodera rostochiensis</name>
    <dbReference type="NCBI Taxonomy" id="31243"/>
    <lineage>
        <taxon>Eukaryota</taxon>
        <taxon>Metazoa</taxon>
        <taxon>Ecdysozoa</taxon>
        <taxon>Nematoda</taxon>
        <taxon>Chromadorea</taxon>
        <taxon>Rhabditida</taxon>
        <taxon>Tylenchina</taxon>
        <taxon>Tylenchomorpha</taxon>
        <taxon>Tylenchoidea</taxon>
        <taxon>Heteroderidae</taxon>
        <taxon>Heteroderinae</taxon>
        <taxon>Globodera</taxon>
    </lineage>
</organism>
<proteinExistence type="predicted"/>
<accession>A0A914HQX6</accession>
<protein>
    <submittedName>
        <fullName evidence="2">Uncharacterized protein</fullName>
    </submittedName>
</protein>
<evidence type="ECO:0000313" key="2">
    <source>
        <dbReference type="WBParaSite" id="Gr19_v10_g2880.t2"/>
    </source>
</evidence>
<sequence length="79" mass="9397">MGPFQRQQRILCRENVKRRGRLKKESERERVQNEGFPFCGGDPRLISVARHYETRELDGCFRLRIRQCFVLEGAMRVDA</sequence>
<reference evidence="2" key="1">
    <citation type="submission" date="2022-11" db="UniProtKB">
        <authorList>
            <consortium name="WormBaseParasite"/>
        </authorList>
    </citation>
    <scope>IDENTIFICATION</scope>
</reference>
<dbReference type="WBParaSite" id="Gr19_v10_g2880.t2">
    <property type="protein sequence ID" value="Gr19_v10_g2880.t2"/>
    <property type="gene ID" value="Gr19_v10_g2880"/>
</dbReference>
<keyword evidence="1" id="KW-1185">Reference proteome</keyword>